<evidence type="ECO:0000259" key="3">
    <source>
        <dbReference type="Pfam" id="PF13193"/>
    </source>
</evidence>
<keyword evidence="5" id="KW-1185">Reference proteome</keyword>
<feature type="region of interest" description="Disordered" evidence="1">
    <location>
        <begin position="102"/>
        <end position="122"/>
    </location>
</feature>
<dbReference type="PROSITE" id="PS00455">
    <property type="entry name" value="AMP_BINDING"/>
    <property type="match status" value="1"/>
</dbReference>
<dbReference type="InterPro" id="IPR042099">
    <property type="entry name" value="ANL_N_sf"/>
</dbReference>
<feature type="domain" description="AMP-binding enzyme C-terminal" evidence="3">
    <location>
        <begin position="427"/>
        <end position="494"/>
    </location>
</feature>
<reference evidence="4" key="1">
    <citation type="journal article" date="2014" name="Int. J. Syst. Evol. Microbiol.">
        <title>Complete genome sequence of Corynebacterium casei LMG S-19264T (=DSM 44701T), isolated from a smear-ripened cheese.</title>
        <authorList>
            <consortium name="US DOE Joint Genome Institute (JGI-PGF)"/>
            <person name="Walter F."/>
            <person name="Albersmeier A."/>
            <person name="Kalinowski J."/>
            <person name="Ruckert C."/>
        </authorList>
    </citation>
    <scope>NUCLEOTIDE SEQUENCE</scope>
    <source>
        <strain evidence="4">JCM 5016</strain>
    </source>
</reference>
<sequence length="503" mass="53561">MHDVVSAIAEQVGRRPAAPALRIGDQGFTYAELWARAGEVAGWLGPGPGRVGLRFAKDFPTYAAYLGILRAGGAVLPISTRWPQSRVTDILREAAPALVLVDGPSSGSSSRPSAGLGTAGGTRHQPLTDLIGAGARGGVGARVPDSPAAADEAYLLYTSGSTGKPKGVPVTHGALARYLTHVVELYELGPGCRMAQAADLTFDASVFEMLSAWASGATAVVAARRAWLSPVRFLREYGITHLDTVPSVITLARRTRSLTPGSLPELRWSMFGGEQLTYDAVSAWREAAPGSVIENNYGPTELTGVCANHRLPRDPADWVPTANGTVPIGRVYPHLESVVLGADGTAADEGELCVRGAQRFSGYVDPADNAGRFLRGGPPWTSVTGAPEPGDWYRTGDRVRQEHGLLVHRGRIDRQVKLRGYRVELDEVEAALRSHPAVREAAVLVADAQLVAVYVADGLPSADLRKHAATLLPDYMVPVTWRSMDSLPLNQNGKLDRAVLEGR</sequence>
<dbReference type="Pfam" id="PF00501">
    <property type="entry name" value="AMP-binding"/>
    <property type="match status" value="1"/>
</dbReference>
<dbReference type="Pfam" id="PF13193">
    <property type="entry name" value="AMP-binding_C"/>
    <property type="match status" value="1"/>
</dbReference>
<dbReference type="PANTHER" id="PTHR45527">
    <property type="entry name" value="NONRIBOSOMAL PEPTIDE SYNTHETASE"/>
    <property type="match status" value="1"/>
</dbReference>
<dbReference type="Proteomes" id="UP000623010">
    <property type="component" value="Unassembled WGS sequence"/>
</dbReference>
<dbReference type="GO" id="GO:0005737">
    <property type="term" value="C:cytoplasm"/>
    <property type="evidence" value="ECO:0007669"/>
    <property type="project" value="TreeGrafter"/>
</dbReference>
<comment type="caution">
    <text evidence="4">The sequence shown here is derived from an EMBL/GenBank/DDBJ whole genome shotgun (WGS) entry which is preliminary data.</text>
</comment>
<dbReference type="Gene3D" id="3.30.300.30">
    <property type="match status" value="1"/>
</dbReference>
<dbReference type="InterPro" id="IPR045851">
    <property type="entry name" value="AMP-bd_C_sf"/>
</dbReference>
<proteinExistence type="predicted"/>
<dbReference type="RefSeq" id="WP_190055609.1">
    <property type="nucleotide sequence ID" value="NZ_BMWH01000001.1"/>
</dbReference>
<dbReference type="GO" id="GO:0031177">
    <property type="term" value="F:phosphopantetheine binding"/>
    <property type="evidence" value="ECO:0007669"/>
    <property type="project" value="TreeGrafter"/>
</dbReference>
<accession>A0A918V5H1</accession>
<name>A0A918V5H1_9ACTN</name>
<dbReference type="GO" id="GO:0044550">
    <property type="term" value="P:secondary metabolite biosynthetic process"/>
    <property type="evidence" value="ECO:0007669"/>
    <property type="project" value="TreeGrafter"/>
</dbReference>
<dbReference type="EMBL" id="BMWH01000001">
    <property type="protein sequence ID" value="GGZ70782.1"/>
    <property type="molecule type" value="Genomic_DNA"/>
</dbReference>
<dbReference type="GO" id="GO:0043041">
    <property type="term" value="P:amino acid activation for nonribosomal peptide biosynthetic process"/>
    <property type="evidence" value="ECO:0007669"/>
    <property type="project" value="TreeGrafter"/>
</dbReference>
<evidence type="ECO:0000256" key="1">
    <source>
        <dbReference type="SAM" id="MobiDB-lite"/>
    </source>
</evidence>
<dbReference type="SUPFAM" id="SSF56801">
    <property type="entry name" value="Acetyl-CoA synthetase-like"/>
    <property type="match status" value="1"/>
</dbReference>
<organism evidence="4 5">
    <name type="scientific">Streptomyces echinoruber</name>
    <dbReference type="NCBI Taxonomy" id="68898"/>
    <lineage>
        <taxon>Bacteria</taxon>
        <taxon>Bacillati</taxon>
        <taxon>Actinomycetota</taxon>
        <taxon>Actinomycetes</taxon>
        <taxon>Kitasatosporales</taxon>
        <taxon>Streptomycetaceae</taxon>
        <taxon>Streptomyces</taxon>
    </lineage>
</organism>
<dbReference type="Gene3D" id="3.40.50.12780">
    <property type="entry name" value="N-terminal domain of ligase-like"/>
    <property type="match status" value="1"/>
</dbReference>
<reference evidence="4" key="2">
    <citation type="submission" date="2020-09" db="EMBL/GenBank/DDBJ databases">
        <authorList>
            <person name="Sun Q."/>
            <person name="Ohkuma M."/>
        </authorList>
    </citation>
    <scope>NUCLEOTIDE SEQUENCE</scope>
    <source>
        <strain evidence="4">JCM 5016</strain>
    </source>
</reference>
<feature type="domain" description="AMP-dependent synthetase/ligase" evidence="2">
    <location>
        <begin position="9"/>
        <end position="363"/>
    </location>
</feature>
<evidence type="ECO:0000313" key="4">
    <source>
        <dbReference type="EMBL" id="GGZ70782.1"/>
    </source>
</evidence>
<protein>
    <submittedName>
        <fullName evidence="4">Amino acid adenylation protein</fullName>
    </submittedName>
</protein>
<dbReference type="InterPro" id="IPR000873">
    <property type="entry name" value="AMP-dep_synth/lig_dom"/>
</dbReference>
<gene>
    <name evidence="4" type="ORF">GCM10010389_05360</name>
</gene>
<feature type="compositionally biased region" description="Low complexity" evidence="1">
    <location>
        <begin position="103"/>
        <end position="113"/>
    </location>
</feature>
<evidence type="ECO:0000313" key="5">
    <source>
        <dbReference type="Proteomes" id="UP000623010"/>
    </source>
</evidence>
<dbReference type="InterPro" id="IPR025110">
    <property type="entry name" value="AMP-bd_C"/>
</dbReference>
<dbReference type="PANTHER" id="PTHR45527:SF1">
    <property type="entry name" value="FATTY ACID SYNTHASE"/>
    <property type="match status" value="1"/>
</dbReference>
<dbReference type="InterPro" id="IPR020845">
    <property type="entry name" value="AMP-binding_CS"/>
</dbReference>
<dbReference type="AlphaFoldDB" id="A0A918V5H1"/>
<evidence type="ECO:0000259" key="2">
    <source>
        <dbReference type="Pfam" id="PF00501"/>
    </source>
</evidence>